<protein>
    <submittedName>
        <fullName evidence="1">Uncharacterized protein</fullName>
    </submittedName>
</protein>
<dbReference type="EMBL" id="SNRW01006003">
    <property type="protein sequence ID" value="KAA6383927.1"/>
    <property type="molecule type" value="Genomic_DNA"/>
</dbReference>
<reference evidence="1 2" key="1">
    <citation type="submission" date="2019-03" db="EMBL/GenBank/DDBJ databases">
        <title>Single cell metagenomics reveals metabolic interactions within the superorganism composed of flagellate Streblomastix strix and complex community of Bacteroidetes bacteria on its surface.</title>
        <authorList>
            <person name="Treitli S.C."/>
            <person name="Kolisko M."/>
            <person name="Husnik F."/>
            <person name="Keeling P."/>
            <person name="Hampl V."/>
        </authorList>
    </citation>
    <scope>NUCLEOTIDE SEQUENCE [LARGE SCALE GENOMIC DNA]</scope>
    <source>
        <strain evidence="1">ST1C</strain>
    </source>
</reference>
<organism evidence="1 2">
    <name type="scientific">Streblomastix strix</name>
    <dbReference type="NCBI Taxonomy" id="222440"/>
    <lineage>
        <taxon>Eukaryota</taxon>
        <taxon>Metamonada</taxon>
        <taxon>Preaxostyla</taxon>
        <taxon>Oxymonadida</taxon>
        <taxon>Streblomastigidae</taxon>
        <taxon>Streblomastix</taxon>
    </lineage>
</organism>
<proteinExistence type="predicted"/>
<evidence type="ECO:0000313" key="2">
    <source>
        <dbReference type="Proteomes" id="UP000324800"/>
    </source>
</evidence>
<accession>A0A5J4VMQ7</accession>
<evidence type="ECO:0000313" key="1">
    <source>
        <dbReference type="EMBL" id="KAA6383927.1"/>
    </source>
</evidence>
<dbReference type="Proteomes" id="UP000324800">
    <property type="component" value="Unassembled WGS sequence"/>
</dbReference>
<sequence length="167" mass="19404">MDLSDDLKKKLFDKALPLPEDIIKEVIEALFHQCNIEQISLLAESQDNHDVILSNQFEQELFKEELGGFQLECLCLSLNILRLGSYSNKKKVALSVKDKVIRLTIDEYIDELGEEYYWDDNILQEIKSKAELAVQLIKSIEEEIEQEGDFEEINGIQFKHNELIEDN</sequence>
<name>A0A5J4VMQ7_9EUKA</name>
<gene>
    <name evidence="1" type="ORF">EZS28_020546</name>
</gene>
<comment type="caution">
    <text evidence="1">The sequence shown here is derived from an EMBL/GenBank/DDBJ whole genome shotgun (WGS) entry which is preliminary data.</text>
</comment>
<dbReference type="AlphaFoldDB" id="A0A5J4VMQ7"/>